<name>A0A0F8Y1M7_9ZZZZ</name>
<gene>
    <name evidence="1" type="ORF">LCGC14_2875390</name>
</gene>
<organism evidence="1">
    <name type="scientific">marine sediment metagenome</name>
    <dbReference type="NCBI Taxonomy" id="412755"/>
    <lineage>
        <taxon>unclassified sequences</taxon>
        <taxon>metagenomes</taxon>
        <taxon>ecological metagenomes</taxon>
    </lineage>
</organism>
<evidence type="ECO:0000313" key="1">
    <source>
        <dbReference type="EMBL" id="KKK75267.1"/>
    </source>
</evidence>
<reference evidence="1" key="1">
    <citation type="journal article" date="2015" name="Nature">
        <title>Complex archaea that bridge the gap between prokaryotes and eukaryotes.</title>
        <authorList>
            <person name="Spang A."/>
            <person name="Saw J.H."/>
            <person name="Jorgensen S.L."/>
            <person name="Zaremba-Niedzwiedzka K."/>
            <person name="Martijn J."/>
            <person name="Lind A.E."/>
            <person name="van Eijk R."/>
            <person name="Schleper C."/>
            <person name="Guy L."/>
            <person name="Ettema T.J."/>
        </authorList>
    </citation>
    <scope>NUCLEOTIDE SEQUENCE</scope>
</reference>
<sequence length="46" mass="5273">MKKVPFEYVDCSKCADLERQLNVEQRKVDEVERYAARLGGGHSLCT</sequence>
<accession>A0A0F8Y1M7</accession>
<protein>
    <submittedName>
        <fullName evidence="1">Uncharacterized protein</fullName>
    </submittedName>
</protein>
<proteinExistence type="predicted"/>
<comment type="caution">
    <text evidence="1">The sequence shown here is derived from an EMBL/GenBank/DDBJ whole genome shotgun (WGS) entry which is preliminary data.</text>
</comment>
<dbReference type="EMBL" id="LAZR01055946">
    <property type="protein sequence ID" value="KKK75267.1"/>
    <property type="molecule type" value="Genomic_DNA"/>
</dbReference>
<dbReference type="AlphaFoldDB" id="A0A0F8Y1M7"/>